<comment type="caution">
    <text evidence="1">The sequence shown here is derived from an EMBL/GenBank/DDBJ whole genome shotgun (WGS) entry which is preliminary data.</text>
</comment>
<dbReference type="SUPFAM" id="SSF52047">
    <property type="entry name" value="RNI-like"/>
    <property type="match status" value="1"/>
</dbReference>
<evidence type="ECO:0000313" key="2">
    <source>
        <dbReference type="Proteomes" id="UP000291404"/>
    </source>
</evidence>
<reference evidence="1 2" key="1">
    <citation type="submission" date="2017-12" db="EMBL/GenBank/DDBJ databases">
        <authorList>
            <person name="Pombert J.-F."/>
            <person name="Haag K.L."/>
            <person name="Ebert D."/>
        </authorList>
    </citation>
    <scope>NUCLEOTIDE SEQUENCE [LARGE SCALE GENOMIC DNA]</scope>
    <source>
        <strain evidence="1">BE-OM-2</strain>
    </source>
</reference>
<evidence type="ECO:0000313" key="1">
    <source>
        <dbReference type="EMBL" id="TBU07134.1"/>
    </source>
</evidence>
<gene>
    <name evidence="1" type="ORF">CWI36_0321p0030</name>
</gene>
<dbReference type="EMBL" id="PITI01000321">
    <property type="protein sequence ID" value="TBU07134.1"/>
    <property type="molecule type" value="Genomic_DNA"/>
</dbReference>
<dbReference type="Proteomes" id="UP000291404">
    <property type="component" value="Unassembled WGS sequence"/>
</dbReference>
<dbReference type="VEuPathDB" id="MicrosporidiaDB:CWI36_0321p0030"/>
<dbReference type="VEuPathDB" id="MicrosporidiaDB:CWI39_0313p0020"/>
<protein>
    <recommendedName>
        <fullName evidence="3">Leucine-rich repeat-containing protein</fullName>
    </recommendedName>
</protein>
<sequence>MDKIFELEKLETLKINNCYVHNFHSDDLICFSSRNLKYLDLEDKSVDLSDNSYFLSELNCLEYLRVSHSILPLDHLIDLNRKSHLTLKALIYEHIRLNVWDLMGIEKLEVLEKLSFQYCTFLDTDSYNFKNYYKFFHSL</sequence>
<dbReference type="AlphaFoldDB" id="A0A4Q9LGJ7"/>
<dbReference type="Gene3D" id="3.80.10.10">
    <property type="entry name" value="Ribonuclease Inhibitor"/>
    <property type="match status" value="1"/>
</dbReference>
<keyword evidence="2" id="KW-1185">Reference proteome</keyword>
<name>A0A4Q9LGJ7_9MICR</name>
<proteinExistence type="predicted"/>
<organism evidence="1 2">
    <name type="scientific">Hamiltosporidium magnivora</name>
    <dbReference type="NCBI Taxonomy" id="148818"/>
    <lineage>
        <taxon>Eukaryota</taxon>
        <taxon>Fungi</taxon>
        <taxon>Fungi incertae sedis</taxon>
        <taxon>Microsporidia</taxon>
        <taxon>Dubosqiidae</taxon>
        <taxon>Hamiltosporidium</taxon>
    </lineage>
</organism>
<accession>A0A4Q9LGJ7</accession>
<dbReference type="InterPro" id="IPR032675">
    <property type="entry name" value="LRR_dom_sf"/>
</dbReference>
<evidence type="ECO:0008006" key="3">
    <source>
        <dbReference type="Google" id="ProtNLM"/>
    </source>
</evidence>